<accession>A0ABU7PFJ3</accession>
<dbReference type="EMBL" id="JAZEWV010000014">
    <property type="protein sequence ID" value="MEE4544054.1"/>
    <property type="molecule type" value="Genomic_DNA"/>
</dbReference>
<gene>
    <name evidence="3" type="ORF">V2S66_19010</name>
</gene>
<dbReference type="InterPro" id="IPR047650">
    <property type="entry name" value="Transpos_IS110"/>
</dbReference>
<evidence type="ECO:0000259" key="1">
    <source>
        <dbReference type="Pfam" id="PF01548"/>
    </source>
</evidence>
<keyword evidence="4" id="KW-1185">Reference proteome</keyword>
<comment type="caution">
    <text evidence="3">The sequence shown here is derived from an EMBL/GenBank/DDBJ whole genome shotgun (WGS) entry which is preliminary data.</text>
</comment>
<dbReference type="PANTHER" id="PTHR33055:SF3">
    <property type="entry name" value="PUTATIVE TRANSPOSASE FOR IS117-RELATED"/>
    <property type="match status" value="1"/>
</dbReference>
<proteinExistence type="predicted"/>
<dbReference type="NCBIfam" id="NF033542">
    <property type="entry name" value="transpos_IS110"/>
    <property type="match status" value="1"/>
</dbReference>
<sequence>MYAGVDWADRWVDCAVVRRDGARLGHRRIVYAQSLDPVGDYCAFLRSFNRTRWRTIPTAIEDAGILFAQNLTDQGLAVVHVDATLAARARKAGSIGGDTKADRTDAYLLAGMLRTGTFAPRPVSSPAARAVQVLARAQTDAAHRRVEALHRLRAALVTYYPAAVTAWPKAGLRHPQARAVLAAAPSPHVAAALSRVRFAEVLRTAGRWRTVEDEAERLHLHFRRPALRTHPVVEEARAAEVRGLLADLDHACARADDLARQAAKAFAAHPSYKIVTSFPGIGDLLGSRLLGEIGDHPQRFADARALCAYAGVVPVTWASGTAARVSMRRAANSELRDALHQAAFCSLTHSPGARAFYRAQRERGIAHNTALRNLGARLARCLFFCLQRDVLWDERDAFPAHEAVPP</sequence>
<dbReference type="RefSeq" id="WP_330797096.1">
    <property type="nucleotide sequence ID" value="NZ_JAZEWV010000014.1"/>
</dbReference>
<protein>
    <submittedName>
        <fullName evidence="3">IS110 family transposase</fullName>
    </submittedName>
</protein>
<dbReference type="Pfam" id="PF02371">
    <property type="entry name" value="Transposase_20"/>
    <property type="match status" value="1"/>
</dbReference>
<evidence type="ECO:0000313" key="4">
    <source>
        <dbReference type="Proteomes" id="UP001344658"/>
    </source>
</evidence>
<evidence type="ECO:0000313" key="3">
    <source>
        <dbReference type="EMBL" id="MEE4544054.1"/>
    </source>
</evidence>
<evidence type="ECO:0000259" key="2">
    <source>
        <dbReference type="Pfam" id="PF02371"/>
    </source>
</evidence>
<name>A0ABU7PFJ3_9ACTN</name>
<dbReference type="InterPro" id="IPR002525">
    <property type="entry name" value="Transp_IS110-like_N"/>
</dbReference>
<dbReference type="Proteomes" id="UP001344658">
    <property type="component" value="Unassembled WGS sequence"/>
</dbReference>
<reference evidence="3 4" key="1">
    <citation type="submission" date="2023-12" db="EMBL/GenBank/DDBJ databases">
        <title>Streptomyces sp. V4-01.</title>
        <authorList>
            <person name="Somphong A."/>
            <person name="Phongsopitanun W."/>
        </authorList>
    </citation>
    <scope>NUCLEOTIDE SEQUENCE [LARGE SCALE GENOMIC DNA]</scope>
    <source>
        <strain evidence="3 4">V4-01</strain>
    </source>
</reference>
<dbReference type="Pfam" id="PF01548">
    <property type="entry name" value="DEDD_Tnp_IS110"/>
    <property type="match status" value="1"/>
</dbReference>
<organism evidence="3 4">
    <name type="scientific">Actinacidiphila polyblastidii</name>
    <dbReference type="NCBI Taxonomy" id="3110430"/>
    <lineage>
        <taxon>Bacteria</taxon>
        <taxon>Bacillati</taxon>
        <taxon>Actinomycetota</taxon>
        <taxon>Actinomycetes</taxon>
        <taxon>Kitasatosporales</taxon>
        <taxon>Streptomycetaceae</taxon>
        <taxon>Actinacidiphila</taxon>
    </lineage>
</organism>
<dbReference type="InterPro" id="IPR003346">
    <property type="entry name" value="Transposase_20"/>
</dbReference>
<feature type="domain" description="Transposase IS116/IS110/IS902 C-terminal" evidence="2">
    <location>
        <begin position="273"/>
        <end position="358"/>
    </location>
</feature>
<dbReference type="PANTHER" id="PTHR33055">
    <property type="entry name" value="TRANSPOSASE FOR INSERTION SEQUENCE ELEMENT IS1111A"/>
    <property type="match status" value="1"/>
</dbReference>
<feature type="domain" description="Transposase IS110-like N-terminal" evidence="1">
    <location>
        <begin position="3"/>
        <end position="161"/>
    </location>
</feature>